<name>A0AAU6VJ15_UNCXX</name>
<reference evidence="1" key="1">
    <citation type="submission" date="2022-03" db="EMBL/GenBank/DDBJ databases">
        <title>Sea Food Isolates.</title>
        <authorList>
            <person name="Li c."/>
        </authorList>
    </citation>
    <scope>NUCLEOTIDE SEQUENCE</scope>
    <source>
        <strain evidence="1">19MO03SA05</strain>
    </source>
</reference>
<gene>
    <name evidence="1" type="ORF">MRM63_13635</name>
</gene>
<organism evidence="1">
    <name type="scientific">bacterium 19MO03SA05</name>
    <dbReference type="NCBI Taxonomy" id="2920620"/>
    <lineage>
        <taxon>Bacteria</taxon>
    </lineage>
</organism>
<protein>
    <submittedName>
        <fullName evidence="1">Uncharacterized protein</fullName>
    </submittedName>
</protein>
<dbReference type="AlphaFoldDB" id="A0AAU6VJ15"/>
<dbReference type="EMBL" id="CP095351">
    <property type="protein sequence ID" value="XAG86228.1"/>
    <property type="molecule type" value="Genomic_DNA"/>
</dbReference>
<sequence>MQLTTGKTYNAHQAAYSFEDIGGETVTFDEVNFSFTVLEKPKTVVADDGIKQEVIKLPKHLAEAKWYWVRNETKNIHHWLNVEVYEVEEVM</sequence>
<evidence type="ECO:0000313" key="1">
    <source>
        <dbReference type="EMBL" id="XAG86228.1"/>
    </source>
</evidence>
<proteinExistence type="predicted"/>
<accession>A0AAU6VJ15</accession>